<dbReference type="EnsemblMetazoa" id="GAUT019834-RA">
    <property type="protein sequence ID" value="GAUT019834-PA"/>
    <property type="gene ID" value="GAUT019834"/>
</dbReference>
<dbReference type="AlphaFoldDB" id="A0A1A9UYJ0"/>
<name>A0A1A9UYJ0_GLOAU</name>
<organism evidence="1 2">
    <name type="scientific">Glossina austeni</name>
    <name type="common">Savannah tsetse fly</name>
    <dbReference type="NCBI Taxonomy" id="7395"/>
    <lineage>
        <taxon>Eukaryota</taxon>
        <taxon>Metazoa</taxon>
        <taxon>Ecdysozoa</taxon>
        <taxon>Arthropoda</taxon>
        <taxon>Hexapoda</taxon>
        <taxon>Insecta</taxon>
        <taxon>Pterygota</taxon>
        <taxon>Neoptera</taxon>
        <taxon>Endopterygota</taxon>
        <taxon>Diptera</taxon>
        <taxon>Brachycera</taxon>
        <taxon>Muscomorpha</taxon>
        <taxon>Hippoboscoidea</taxon>
        <taxon>Glossinidae</taxon>
        <taxon>Glossina</taxon>
    </lineage>
</organism>
<evidence type="ECO:0000313" key="1">
    <source>
        <dbReference type="EnsemblMetazoa" id="GAUT019834-PA"/>
    </source>
</evidence>
<reference evidence="1" key="1">
    <citation type="submission" date="2020-05" db="UniProtKB">
        <authorList>
            <consortium name="EnsemblMetazoa"/>
        </authorList>
    </citation>
    <scope>IDENTIFICATION</scope>
    <source>
        <strain evidence="1">TTRI</strain>
    </source>
</reference>
<proteinExistence type="predicted"/>
<dbReference type="Proteomes" id="UP000078200">
    <property type="component" value="Unassembled WGS sequence"/>
</dbReference>
<dbReference type="VEuPathDB" id="VectorBase:GAUT019834"/>
<accession>A0A1A9UYJ0</accession>
<keyword evidence="2" id="KW-1185">Reference proteome</keyword>
<protein>
    <submittedName>
        <fullName evidence="1">Uncharacterized protein</fullName>
    </submittedName>
</protein>
<sequence length="402" mass="45330">MKEKIKTLLTISVFISFNEIHPNQETTYIAAENKLYGCGYGENGQAAPFSRVLIFGVRSALTAFHMLLSTHNYIHYGGDKKLLEDRIRLVQEIWLDLKAVICDRAPANRVTLQGFNNGVYRRRTEEGRLYKVRQIYDCVLLVNGYYNILHKYPAYDAKLVAALKKQYLQDENNSSCNFWLNTVAVPSVVGPRTFPEYLAFFDNVTLAFLKAAMKAKRIRSATARTANFIEAITKLVNVFHRNELNAANWEENKETLRSVQLFLTTELRTNHLAVETIMTINVIPEFFKVCDIRVESALTTTPPIAVIVISATVGGLGDERSSGREEALKLIKDLLLKASYCSLPESQKEPINIAMPKGLPGKLGNTPAPNIRYSYYGKIKLPIFTIGIIKDLRNASQEIIKA</sequence>
<evidence type="ECO:0000313" key="2">
    <source>
        <dbReference type="Proteomes" id="UP000078200"/>
    </source>
</evidence>